<feature type="non-terminal residue" evidence="5">
    <location>
        <position position="1"/>
    </location>
</feature>
<feature type="transmembrane region" description="Helical" evidence="3">
    <location>
        <begin position="353"/>
        <end position="375"/>
    </location>
</feature>
<dbReference type="PANTHER" id="PTHR11360:SF130">
    <property type="entry name" value="MAJOR FACILITATOR SUPERFAMILY (MFS) PROFILE DOMAIN-CONTAINING PROTEIN-RELATED"/>
    <property type="match status" value="1"/>
</dbReference>
<dbReference type="InterPro" id="IPR036259">
    <property type="entry name" value="MFS_trans_sf"/>
</dbReference>
<keyword evidence="3" id="KW-0812">Transmembrane</keyword>
<evidence type="ECO:0000256" key="3">
    <source>
        <dbReference type="SAM" id="Phobius"/>
    </source>
</evidence>
<feature type="transmembrane region" description="Helical" evidence="3">
    <location>
        <begin position="263"/>
        <end position="283"/>
    </location>
</feature>
<reference evidence="5" key="1">
    <citation type="journal article" date="2020" name="Stud. Mycol.">
        <title>101 Dothideomycetes genomes: a test case for predicting lifestyles and emergence of pathogens.</title>
        <authorList>
            <person name="Haridas S."/>
            <person name="Albert R."/>
            <person name="Binder M."/>
            <person name="Bloem J."/>
            <person name="Labutti K."/>
            <person name="Salamov A."/>
            <person name="Andreopoulos B."/>
            <person name="Baker S."/>
            <person name="Barry K."/>
            <person name="Bills G."/>
            <person name="Bluhm B."/>
            <person name="Cannon C."/>
            <person name="Castanera R."/>
            <person name="Culley D."/>
            <person name="Daum C."/>
            <person name="Ezra D."/>
            <person name="Gonzalez J."/>
            <person name="Henrissat B."/>
            <person name="Kuo A."/>
            <person name="Liang C."/>
            <person name="Lipzen A."/>
            <person name="Lutzoni F."/>
            <person name="Magnuson J."/>
            <person name="Mondo S."/>
            <person name="Nolan M."/>
            <person name="Ohm R."/>
            <person name="Pangilinan J."/>
            <person name="Park H.-J."/>
            <person name="Ramirez L."/>
            <person name="Alfaro M."/>
            <person name="Sun H."/>
            <person name="Tritt A."/>
            <person name="Yoshinaga Y."/>
            <person name="Zwiers L.-H."/>
            <person name="Turgeon B."/>
            <person name="Goodwin S."/>
            <person name="Spatafora J."/>
            <person name="Crous P."/>
            <person name="Grigoriev I."/>
        </authorList>
    </citation>
    <scope>NUCLEOTIDE SEQUENCE</scope>
    <source>
        <strain evidence="5">CBS 161.51</strain>
    </source>
</reference>
<organism evidence="5 6">
    <name type="scientific">Clathrospora elynae</name>
    <dbReference type="NCBI Taxonomy" id="706981"/>
    <lineage>
        <taxon>Eukaryota</taxon>
        <taxon>Fungi</taxon>
        <taxon>Dikarya</taxon>
        <taxon>Ascomycota</taxon>
        <taxon>Pezizomycotina</taxon>
        <taxon>Dothideomycetes</taxon>
        <taxon>Pleosporomycetidae</taxon>
        <taxon>Pleosporales</taxon>
        <taxon>Diademaceae</taxon>
        <taxon>Clathrospora</taxon>
    </lineage>
</organism>
<evidence type="ECO:0000256" key="2">
    <source>
        <dbReference type="ARBA" id="ARBA00006727"/>
    </source>
</evidence>
<feature type="transmembrane region" description="Helical" evidence="3">
    <location>
        <begin position="318"/>
        <end position="341"/>
    </location>
</feature>
<dbReference type="Proteomes" id="UP000800038">
    <property type="component" value="Unassembled WGS sequence"/>
</dbReference>
<name>A0A6A5SBG7_9PLEO</name>
<protein>
    <submittedName>
        <fullName evidence="5">MFS general substrate transporter</fullName>
    </submittedName>
</protein>
<dbReference type="EMBL" id="ML976144">
    <property type="protein sequence ID" value="KAF1937322.1"/>
    <property type="molecule type" value="Genomic_DNA"/>
</dbReference>
<keyword evidence="3" id="KW-0472">Membrane</keyword>
<feature type="transmembrane region" description="Helical" evidence="3">
    <location>
        <begin position="104"/>
        <end position="126"/>
    </location>
</feature>
<accession>A0A6A5SBG7</accession>
<keyword evidence="6" id="KW-1185">Reference proteome</keyword>
<dbReference type="GO" id="GO:0022857">
    <property type="term" value="F:transmembrane transporter activity"/>
    <property type="evidence" value="ECO:0007669"/>
    <property type="project" value="InterPro"/>
</dbReference>
<dbReference type="InterPro" id="IPR020846">
    <property type="entry name" value="MFS_dom"/>
</dbReference>
<evidence type="ECO:0000313" key="6">
    <source>
        <dbReference type="Proteomes" id="UP000800038"/>
    </source>
</evidence>
<dbReference type="Pfam" id="PF07690">
    <property type="entry name" value="MFS_1"/>
    <property type="match status" value="1"/>
</dbReference>
<dbReference type="GO" id="GO:0016020">
    <property type="term" value="C:membrane"/>
    <property type="evidence" value="ECO:0007669"/>
    <property type="project" value="UniProtKB-SubCell"/>
</dbReference>
<dbReference type="InterPro" id="IPR011701">
    <property type="entry name" value="MFS"/>
</dbReference>
<dbReference type="AlphaFoldDB" id="A0A6A5SBG7"/>
<evidence type="ECO:0000313" key="5">
    <source>
        <dbReference type="EMBL" id="KAF1937322.1"/>
    </source>
</evidence>
<feature type="transmembrane region" description="Helical" evidence="3">
    <location>
        <begin position="45"/>
        <end position="65"/>
    </location>
</feature>
<dbReference type="PANTHER" id="PTHR11360">
    <property type="entry name" value="MONOCARBOXYLATE TRANSPORTER"/>
    <property type="match status" value="1"/>
</dbReference>
<feature type="domain" description="Major facilitator superfamily (MFS) profile" evidence="4">
    <location>
        <begin position="6"/>
        <end position="390"/>
    </location>
</feature>
<feature type="transmembrane region" description="Helical" evidence="3">
    <location>
        <begin position="226"/>
        <end position="251"/>
    </location>
</feature>
<feature type="transmembrane region" description="Helical" evidence="3">
    <location>
        <begin position="6"/>
        <end position="24"/>
    </location>
</feature>
<feature type="transmembrane region" description="Helical" evidence="3">
    <location>
        <begin position="132"/>
        <end position="153"/>
    </location>
</feature>
<comment type="subcellular location">
    <subcellularLocation>
        <location evidence="1">Membrane</location>
        <topology evidence="1">Multi-pass membrane protein</topology>
    </subcellularLocation>
</comment>
<comment type="similarity">
    <text evidence="2">Belongs to the major facilitator superfamily. Monocarboxylate porter (TC 2.A.1.13) family.</text>
</comment>
<evidence type="ECO:0000256" key="1">
    <source>
        <dbReference type="ARBA" id="ARBA00004141"/>
    </source>
</evidence>
<proteinExistence type="inferred from homology"/>
<evidence type="ECO:0000259" key="4">
    <source>
        <dbReference type="PROSITE" id="PS50850"/>
    </source>
</evidence>
<dbReference type="PROSITE" id="PS50850">
    <property type="entry name" value="MFS"/>
    <property type="match status" value="1"/>
</dbReference>
<feature type="non-terminal residue" evidence="5">
    <location>
        <position position="390"/>
    </location>
</feature>
<feature type="transmembrane region" description="Helical" evidence="3">
    <location>
        <begin position="295"/>
        <end position="311"/>
    </location>
</feature>
<sequence length="390" mass="42009">PSRTTAWLQVLVGHLVILNSFGLIQSFGIFQPRYETLLSSTPSQVAWIGSIHIFFVFFLGTFSGYLLDRGYYRECLGIGSALQVTGLLVAGFSRTWWMTFIFHGVFQGVGHGLMFCPAVTMTAVYFEGRGMKTTAMSLAGCGGAMGGILFPAIAKYTVDTRGIACTLWIMCGVVSATSALIQIFAQPKLPSSPQLTTTKLQASCLKTIKEKIRSLVDWRAFSDPGFSLYVLAMFCVFAGLWIPYFYIHAFSAKALHLTKSQSFTMLLALNGAGIPGRIVPALLSDYCLGTVNTHILLLLLTSATLICWPFITSPTGMVLWALAYGFCAGGVASLLQAGIASLNSEPRKTGSKIGMAFSVVAFASLLGVPVGGELIRMGRRDRGMGIEGFV</sequence>
<dbReference type="OrthoDB" id="6499973at2759"/>
<dbReference type="InterPro" id="IPR050327">
    <property type="entry name" value="Proton-linked_MCT"/>
</dbReference>
<gene>
    <name evidence="5" type="ORF">EJ02DRAFT_312706</name>
</gene>
<feature type="transmembrane region" description="Helical" evidence="3">
    <location>
        <begin position="165"/>
        <end position="185"/>
    </location>
</feature>
<dbReference type="SUPFAM" id="SSF103473">
    <property type="entry name" value="MFS general substrate transporter"/>
    <property type="match status" value="1"/>
</dbReference>
<keyword evidence="3" id="KW-1133">Transmembrane helix</keyword>
<dbReference type="Gene3D" id="1.20.1250.20">
    <property type="entry name" value="MFS general substrate transporter like domains"/>
    <property type="match status" value="1"/>
</dbReference>